<evidence type="ECO:0000313" key="1">
    <source>
        <dbReference type="EMBL" id="GAA3871983.1"/>
    </source>
</evidence>
<evidence type="ECO:0000313" key="2">
    <source>
        <dbReference type="Proteomes" id="UP001399917"/>
    </source>
</evidence>
<evidence type="ECO:0008006" key="3">
    <source>
        <dbReference type="Google" id="ProtNLM"/>
    </source>
</evidence>
<protein>
    <recommendedName>
        <fullName evidence="3">DUF1127 domain-containing protein</fullName>
    </recommendedName>
</protein>
<gene>
    <name evidence="1" type="ORF">GCM10022404_22340</name>
</gene>
<organism evidence="1 2">
    <name type="scientific">Celeribacter arenosi</name>
    <dbReference type="NCBI Taxonomy" id="792649"/>
    <lineage>
        <taxon>Bacteria</taxon>
        <taxon>Pseudomonadati</taxon>
        <taxon>Pseudomonadota</taxon>
        <taxon>Alphaproteobacteria</taxon>
        <taxon>Rhodobacterales</taxon>
        <taxon>Roseobacteraceae</taxon>
        <taxon>Celeribacter</taxon>
    </lineage>
</organism>
<dbReference type="Proteomes" id="UP001399917">
    <property type="component" value="Unassembled WGS sequence"/>
</dbReference>
<dbReference type="RefSeq" id="WP_344847210.1">
    <property type="nucleotide sequence ID" value="NZ_BAABDF010000007.1"/>
</dbReference>
<name>A0ABP7KBM7_9RHOB</name>
<dbReference type="EMBL" id="BAABDF010000007">
    <property type="protein sequence ID" value="GAA3871983.1"/>
    <property type="molecule type" value="Genomic_DNA"/>
</dbReference>
<proteinExistence type="predicted"/>
<reference evidence="2" key="1">
    <citation type="journal article" date="2019" name="Int. J. Syst. Evol. Microbiol.">
        <title>The Global Catalogue of Microorganisms (GCM) 10K type strain sequencing project: providing services to taxonomists for standard genome sequencing and annotation.</title>
        <authorList>
            <consortium name="The Broad Institute Genomics Platform"/>
            <consortium name="The Broad Institute Genome Sequencing Center for Infectious Disease"/>
            <person name="Wu L."/>
            <person name="Ma J."/>
        </authorList>
    </citation>
    <scope>NUCLEOTIDE SEQUENCE [LARGE SCALE GENOMIC DNA]</scope>
    <source>
        <strain evidence="2">JCM 17190</strain>
    </source>
</reference>
<keyword evidence="2" id="KW-1185">Reference proteome</keyword>
<comment type="caution">
    <text evidence="1">The sequence shown here is derived from an EMBL/GenBank/DDBJ whole genome shotgun (WGS) entry which is preliminary data.</text>
</comment>
<sequence length="52" mass="5749">MSYFAKIKSAAQKRAAYRRTLAEIEALPTRVKADLDLDGTRASSMARQAVYG</sequence>
<accession>A0ABP7KBM7</accession>